<reference evidence="3" key="1">
    <citation type="submission" date="2014-11" db="EMBL/GenBank/DDBJ databases">
        <authorList>
            <person name="Otto D Thomas"/>
            <person name="Naeem Raeece"/>
        </authorList>
    </citation>
    <scope>NUCLEOTIDE SEQUENCE</scope>
</reference>
<evidence type="ECO:0000256" key="2">
    <source>
        <dbReference type="SAM" id="Phobius"/>
    </source>
</evidence>
<protein>
    <recommendedName>
        <fullName evidence="4">Pentacotripeptide-repeat region of PRORP domain-containing protein</fullName>
    </recommendedName>
</protein>
<evidence type="ECO:0000256" key="1">
    <source>
        <dbReference type="ARBA" id="ARBA00022737"/>
    </source>
</evidence>
<keyword evidence="2" id="KW-0812">Transmembrane</keyword>
<evidence type="ECO:0008006" key="4">
    <source>
        <dbReference type="Google" id="ProtNLM"/>
    </source>
</evidence>
<accession>A0A0G4GML7</accession>
<evidence type="ECO:0000313" key="3">
    <source>
        <dbReference type="EMBL" id="CEM31439.1"/>
    </source>
</evidence>
<proteinExistence type="predicted"/>
<dbReference type="PANTHER" id="PTHR47447">
    <property type="entry name" value="OS03G0856100 PROTEIN"/>
    <property type="match status" value="1"/>
</dbReference>
<keyword evidence="2" id="KW-1133">Transmembrane helix</keyword>
<sequence length="1676" mass="185603">MAVGDGVFHRGVPSFLPCRLGPFPIFLFSFFLFVCVEGFVGSPASVRFPKRLLGGVNRLLPQLRAHEEQRHAPTISCLDSPVQKEDSNEADSVVTRILSVIQQISESLGKSNSLDAARLTFDADGVGPSLLLRLLGDGVEVFTQEETEGLHHSAPFPLSVGIFVEILDSFSEVETEGEGKGFLREALKICGFFPQEVKWWVAKKTLTTLTHRGISPCPQSLERLLGIAESIETRDSREEAVQIICRGVEREGWVVGQAGFVGLVDLVTGLGRCGNAGGLAVRVLEVGKRLRLELRADCLVRLFSLFGKRDKGKSADWEGEGASRVIEGIDADEVIDKKRLIEVLRECRRSAEEEQEEEGSRGERILSEVVENSSSVPVSVRDVLREWIGGQILKSRKLKASEEVLCALLVEEVLVLERERQRATKGGRVEREKALQAGFRVFHVLLEMKKLKSPEASLAVLPSEALTPLRRALEFLSSSEFLREKASDSFNLSILRGFALKTAKRLRQAAIREGREGLDGVSALSLWTVLLQSSLNIGENEVEPMRASARRGTEVVPPGKIAEEIRGLFSEAEFLRKEALADGMRLSDSQLRLLVSSRMRAARVLGVLHSRSAISRNSLELPVVCREVFRLLRQVDSLWERGEAEEGPEAHAAALAVLIRSIRGGERELRDAAYQRRVPESRLTEQAADIQKLKTAVRDRLLRTLERLERGTVSVSVSTETFPPAWGSTQPFSLTVLLLRALINAAAFVPLPLEREPDPVLVGGASKGILIPPPRSPPGLVASLSGTVLPESDAVAQQALSVYLELRARRVSLPSSVLSEFVVFWAHSSSTVAALRQTLTEALQKGVRLEMKAYEAAVGTFCRAGDVKDFKSARDLLRSLPRVGVSPPSSLVRLVIRAYLDMPSQLSDRKPLLDEGTEDEEQRGENSFKLSLWERVQMAFEVVADAQRVMGPEATAGLSADVIMALVQAPGPVRNWGTFVETYAIMKRVGVKPNAQALDILTLAAARQAPRDILKSLKAVAGEYEREGIPKAKGYFEAALSGLAKVSRGPGPWSRKGAVRLRVLKLLDEMRTAEVPLSTPEMVVSVCECIGTSVTTEAADLLLEIGGDLRAPSADASKEERDAWVRLQVALLQLCSWPRPARTTGAQKVFARLNSQLISWKAQIPSSAIDAWLMCLASGYGSVSSENVFREYRGFLKRGFTPTPLTLSALARSCALDALPDRENAVRAWGLFDEAHAWNMTVSVGVSLRIMQACANRRPWSDWPAALSVFEWLTSQDIHKSSVYGMAIEALSRARRDAAGVELPLAWKLFQEMLDRGLPVNELTYEALLACVTRLSPRLEPRSPFESAFRLIEVVQEAGLRVTGKMQMLLFELCGDACESACQYRAELEEQLIPSERQRPVYPWYSLTSTQRLHLSPKLTNELVGRESDKEGLKKKSMIRERLEWVEGRAREAFNHARRMWEEVGDKTIEREDRQIRFLYGTLMAVLKVAGCSGLEDETEALEFGFEIVESLEKKADRAMEESNSKVRPEFRIRGLWPHARGLTLLILAAARHPDKRWWDQASAVLVKWHRQGCLASAIRWSMVKKAVEAAQTAVNLEGLDGTAPWDAERRGRLATLDGYVMKYRNAQIANEFFVDREFGGLKSPLPSPCVRAGNGEEGKGTSEEEAHINRLRTLL</sequence>
<gene>
    <name evidence="3" type="ORF">Cvel_4928</name>
</gene>
<dbReference type="EMBL" id="CDMZ01001358">
    <property type="protein sequence ID" value="CEM31439.1"/>
    <property type="molecule type" value="Genomic_DNA"/>
</dbReference>
<feature type="transmembrane region" description="Helical" evidence="2">
    <location>
        <begin position="20"/>
        <end position="40"/>
    </location>
</feature>
<dbReference type="InterPro" id="IPR011990">
    <property type="entry name" value="TPR-like_helical_dom_sf"/>
</dbReference>
<dbReference type="VEuPathDB" id="CryptoDB:Cvel_4928"/>
<organism evidence="3">
    <name type="scientific">Chromera velia CCMP2878</name>
    <dbReference type="NCBI Taxonomy" id="1169474"/>
    <lineage>
        <taxon>Eukaryota</taxon>
        <taxon>Sar</taxon>
        <taxon>Alveolata</taxon>
        <taxon>Colpodellida</taxon>
        <taxon>Chromeraceae</taxon>
        <taxon>Chromera</taxon>
    </lineage>
</organism>
<name>A0A0G4GML7_9ALVE</name>
<keyword evidence="2" id="KW-0472">Membrane</keyword>
<dbReference type="PANTHER" id="PTHR47447:SF17">
    <property type="entry name" value="OS12G0638900 PROTEIN"/>
    <property type="match status" value="1"/>
</dbReference>
<dbReference type="Gene3D" id="1.25.40.10">
    <property type="entry name" value="Tetratricopeptide repeat domain"/>
    <property type="match status" value="2"/>
</dbReference>
<keyword evidence="1" id="KW-0677">Repeat</keyword>